<dbReference type="AlphaFoldDB" id="A0A5S4GCX6"/>
<keyword evidence="2" id="KW-0547">Nucleotide-binding</keyword>
<keyword evidence="7" id="KW-1185">Reference proteome</keyword>
<proteinExistence type="predicted"/>
<dbReference type="InterPro" id="IPR003439">
    <property type="entry name" value="ABC_transporter-like_ATP-bd"/>
</dbReference>
<dbReference type="PROSITE" id="PS50893">
    <property type="entry name" value="ABC_TRANSPORTER_2"/>
    <property type="match status" value="1"/>
</dbReference>
<evidence type="ECO:0000313" key="7">
    <source>
        <dbReference type="Proteomes" id="UP000306628"/>
    </source>
</evidence>
<dbReference type="SUPFAM" id="SSF52540">
    <property type="entry name" value="P-loop containing nucleoside triphosphate hydrolases"/>
    <property type="match status" value="1"/>
</dbReference>
<reference evidence="6 7" key="1">
    <citation type="submission" date="2019-05" db="EMBL/GenBank/DDBJ databases">
        <title>Draft genome sequence of Nonomuraea zeae DSM 100528.</title>
        <authorList>
            <person name="Saricaoglu S."/>
            <person name="Isik K."/>
        </authorList>
    </citation>
    <scope>NUCLEOTIDE SEQUENCE [LARGE SCALE GENOMIC DNA]</scope>
    <source>
        <strain evidence="6 7">DSM 100528</strain>
    </source>
</reference>
<dbReference type="InterPro" id="IPR051782">
    <property type="entry name" value="ABC_Transporter_VariousFunc"/>
</dbReference>
<dbReference type="PANTHER" id="PTHR42939:SF1">
    <property type="entry name" value="ABC TRANSPORTER ATP-BINDING PROTEIN ALBC-RELATED"/>
    <property type="match status" value="1"/>
</dbReference>
<dbReference type="InterPro" id="IPR027417">
    <property type="entry name" value="P-loop_NTPase"/>
</dbReference>
<gene>
    <name evidence="6" type="ORF">ETD85_27730</name>
</gene>
<protein>
    <submittedName>
        <fullName evidence="6">ATP-binding cassette domain-containing protein</fullName>
    </submittedName>
</protein>
<keyword evidence="1" id="KW-0813">Transport</keyword>
<name>A0A5S4GCX6_9ACTN</name>
<dbReference type="GO" id="GO:0005524">
    <property type="term" value="F:ATP binding"/>
    <property type="evidence" value="ECO:0007669"/>
    <property type="project" value="UniProtKB-KW"/>
</dbReference>
<evidence type="ECO:0000256" key="2">
    <source>
        <dbReference type="ARBA" id="ARBA00022741"/>
    </source>
</evidence>
<comment type="caution">
    <text evidence="6">The sequence shown here is derived from an EMBL/GenBank/DDBJ whole genome shotgun (WGS) entry which is preliminary data.</text>
</comment>
<feature type="domain" description="ABC transporter" evidence="5">
    <location>
        <begin position="1"/>
        <end position="216"/>
    </location>
</feature>
<dbReference type="InterPro" id="IPR003593">
    <property type="entry name" value="AAA+_ATPase"/>
</dbReference>
<organism evidence="6 7">
    <name type="scientific">Nonomuraea zeae</name>
    <dbReference type="NCBI Taxonomy" id="1642303"/>
    <lineage>
        <taxon>Bacteria</taxon>
        <taxon>Bacillati</taxon>
        <taxon>Actinomycetota</taxon>
        <taxon>Actinomycetes</taxon>
        <taxon>Streptosporangiales</taxon>
        <taxon>Streptosporangiaceae</taxon>
        <taxon>Nonomuraea</taxon>
    </lineage>
</organism>
<dbReference type="Gene3D" id="3.40.50.300">
    <property type="entry name" value="P-loop containing nucleotide triphosphate hydrolases"/>
    <property type="match status" value="1"/>
</dbReference>
<evidence type="ECO:0000256" key="1">
    <source>
        <dbReference type="ARBA" id="ARBA00022448"/>
    </source>
</evidence>
<sequence length="250" mass="26394">MRLSQVSFRYRRRAPLVIQEADAHLAPGDVVELSGSNGAGKSTLLRLLAGLARPTTGTIAGRPAVVGFAPDRFPAAQPFTVTAYLRHMARVRGGARWEPWAERLNMGHLLALPLSELSKGSAHKVGLTQALMAEPGLLILDEPFAGLDADTREALPAIAAEVAGRGGIVIASDHQGGLRGLPGLRPWSMVDGRLKESTEASQAPESATGPGAPEPRDAVVAVTLPAAELHDFLARMHGEGYQAREIEESG</sequence>
<evidence type="ECO:0000313" key="6">
    <source>
        <dbReference type="EMBL" id="TMR30846.1"/>
    </source>
</evidence>
<dbReference type="RefSeq" id="WP_138692718.1">
    <property type="nucleotide sequence ID" value="NZ_JBHSAZ010000026.1"/>
</dbReference>
<evidence type="ECO:0000259" key="5">
    <source>
        <dbReference type="PROSITE" id="PS50893"/>
    </source>
</evidence>
<evidence type="ECO:0000256" key="3">
    <source>
        <dbReference type="ARBA" id="ARBA00022840"/>
    </source>
</evidence>
<dbReference type="Pfam" id="PF00005">
    <property type="entry name" value="ABC_tran"/>
    <property type="match status" value="1"/>
</dbReference>
<evidence type="ECO:0000256" key="4">
    <source>
        <dbReference type="SAM" id="MobiDB-lite"/>
    </source>
</evidence>
<feature type="region of interest" description="Disordered" evidence="4">
    <location>
        <begin position="194"/>
        <end position="216"/>
    </location>
</feature>
<dbReference type="Proteomes" id="UP000306628">
    <property type="component" value="Unassembled WGS sequence"/>
</dbReference>
<dbReference type="GO" id="GO:0016887">
    <property type="term" value="F:ATP hydrolysis activity"/>
    <property type="evidence" value="ECO:0007669"/>
    <property type="project" value="InterPro"/>
</dbReference>
<dbReference type="EMBL" id="VCKX01000093">
    <property type="protein sequence ID" value="TMR30846.1"/>
    <property type="molecule type" value="Genomic_DNA"/>
</dbReference>
<dbReference type="SMART" id="SM00382">
    <property type="entry name" value="AAA"/>
    <property type="match status" value="1"/>
</dbReference>
<dbReference type="OrthoDB" id="5182800at2"/>
<keyword evidence="3 6" id="KW-0067">ATP-binding</keyword>
<dbReference type="PANTHER" id="PTHR42939">
    <property type="entry name" value="ABC TRANSPORTER ATP-BINDING PROTEIN ALBC-RELATED"/>
    <property type="match status" value="1"/>
</dbReference>
<accession>A0A5S4GCX6</accession>